<dbReference type="Proteomes" id="UP000199301">
    <property type="component" value="Unassembled WGS sequence"/>
</dbReference>
<proteinExistence type="predicted"/>
<dbReference type="GO" id="GO:0016301">
    <property type="term" value="F:kinase activity"/>
    <property type="evidence" value="ECO:0007669"/>
    <property type="project" value="UniProtKB-KW"/>
</dbReference>
<dbReference type="InterPro" id="IPR006204">
    <property type="entry name" value="GHMP_kinase_N_dom"/>
</dbReference>
<keyword evidence="4" id="KW-1185">Reference proteome</keyword>
<dbReference type="SUPFAM" id="SSF54211">
    <property type="entry name" value="Ribosomal protein S5 domain 2-like"/>
    <property type="match status" value="1"/>
</dbReference>
<evidence type="ECO:0000259" key="2">
    <source>
        <dbReference type="Pfam" id="PF00288"/>
    </source>
</evidence>
<protein>
    <submittedName>
        <fullName evidence="3">Protein involved in propanediol utilization</fullName>
    </submittedName>
</protein>
<evidence type="ECO:0000313" key="4">
    <source>
        <dbReference type="Proteomes" id="UP000199301"/>
    </source>
</evidence>
<gene>
    <name evidence="3" type="ORF">SAMN04489718_0896</name>
</gene>
<dbReference type="EMBL" id="FNKO01000001">
    <property type="protein sequence ID" value="SDQ23551.1"/>
    <property type="molecule type" value="Genomic_DNA"/>
</dbReference>
<dbReference type="InterPro" id="IPR020568">
    <property type="entry name" value="Ribosomal_Su5_D2-typ_SF"/>
</dbReference>
<evidence type="ECO:0000256" key="1">
    <source>
        <dbReference type="ARBA" id="ARBA00022777"/>
    </source>
</evidence>
<keyword evidence="1" id="KW-0418">Kinase</keyword>
<reference evidence="4" key="1">
    <citation type="submission" date="2016-10" db="EMBL/GenBank/DDBJ databases">
        <authorList>
            <person name="Varghese N."/>
            <person name="Submissions S."/>
        </authorList>
    </citation>
    <scope>NUCLEOTIDE SEQUENCE [LARGE SCALE GENOMIC DNA]</scope>
    <source>
        <strain evidence="4">DSM 45459</strain>
    </source>
</reference>
<keyword evidence="1" id="KW-0808">Transferase</keyword>
<evidence type="ECO:0000313" key="3">
    <source>
        <dbReference type="EMBL" id="SDQ23551.1"/>
    </source>
</evidence>
<dbReference type="STRING" id="995062.SAMN04489718_0896"/>
<dbReference type="Gene3D" id="3.30.230.10">
    <property type="match status" value="1"/>
</dbReference>
<sequence>MNRTLSRETVLGHCSCHHGEILQGVFRDSDGRPCRGLTTLPVFGRGVRAEFTPDPGRGPEELSVYPRTKTKAAAAAALAGAECRRRDQRGSCGGRIRLTSTVPLGLGMGSSTSDVIATVRAVAAGAGMSLPWSTIAAIAVRAEGASDPLMLDEHALLFAQRQGRVLERFGNALPRVIVVGCVTGGGGTVDTLRLGPGGERDADVQVFQRLRGMLRRAVVESDVELLGRVSTESARHNQRVLPKEELGALEEIAGEVEAAGVQVAHSGNVAGLLFDPDAPELRARLRECVRALNRRGIPFSHLFRSYPVQKGRETWTSTSRTRSVARTWCGSPTGSFAFDSRR</sequence>
<organism evidence="3 4">
    <name type="scientific">Actinopolyspora saharensis</name>
    <dbReference type="NCBI Taxonomy" id="995062"/>
    <lineage>
        <taxon>Bacteria</taxon>
        <taxon>Bacillati</taxon>
        <taxon>Actinomycetota</taxon>
        <taxon>Actinomycetes</taxon>
        <taxon>Actinopolysporales</taxon>
        <taxon>Actinopolysporaceae</taxon>
        <taxon>Actinopolyspora</taxon>
    </lineage>
</organism>
<dbReference type="OrthoDB" id="7298003at2"/>
<dbReference type="InterPro" id="IPR014721">
    <property type="entry name" value="Ribsml_uS5_D2-typ_fold_subgr"/>
</dbReference>
<accession>A0A1H0Z8T8</accession>
<dbReference type="Pfam" id="PF00288">
    <property type="entry name" value="GHMP_kinases_N"/>
    <property type="match status" value="1"/>
</dbReference>
<name>A0A1H0Z8T8_9ACTN</name>
<dbReference type="GO" id="GO:0005524">
    <property type="term" value="F:ATP binding"/>
    <property type="evidence" value="ECO:0007669"/>
    <property type="project" value="InterPro"/>
</dbReference>
<feature type="domain" description="GHMP kinase N-terminal" evidence="2">
    <location>
        <begin position="87"/>
        <end position="144"/>
    </location>
</feature>
<dbReference type="AlphaFoldDB" id="A0A1H0Z8T8"/>
<dbReference type="RefSeq" id="WP_092521247.1">
    <property type="nucleotide sequence ID" value="NZ_FNKO01000001.1"/>
</dbReference>